<evidence type="ECO:0000313" key="5">
    <source>
        <dbReference type="EMBL" id="CAB4196318.1"/>
    </source>
</evidence>
<name>A0A6J5QKX7_9CAUD</name>
<evidence type="ECO:0000313" key="7">
    <source>
        <dbReference type="EMBL" id="CAB5226901.1"/>
    </source>
</evidence>
<evidence type="ECO:0000313" key="1">
    <source>
        <dbReference type="EMBL" id="CAB4155902.1"/>
    </source>
</evidence>
<dbReference type="EMBL" id="LR797015">
    <property type="protein sequence ID" value="CAB4181598.1"/>
    <property type="molecule type" value="Genomic_DNA"/>
</dbReference>
<accession>A0A6J5QKX7</accession>
<dbReference type="EMBL" id="LR796628">
    <property type="protein sequence ID" value="CAB4155902.1"/>
    <property type="molecule type" value="Genomic_DNA"/>
</dbReference>
<dbReference type="EMBL" id="LR797241">
    <property type="protein sequence ID" value="CAB4196318.1"/>
    <property type="molecule type" value="Genomic_DNA"/>
</dbReference>
<dbReference type="EMBL" id="LR798365">
    <property type="protein sequence ID" value="CAB5226901.1"/>
    <property type="molecule type" value="Genomic_DNA"/>
</dbReference>
<evidence type="ECO:0000313" key="3">
    <source>
        <dbReference type="EMBL" id="CAB4181598.1"/>
    </source>
</evidence>
<dbReference type="EMBL" id="LR797365">
    <property type="protein sequence ID" value="CAB4210274.1"/>
    <property type="molecule type" value="Genomic_DNA"/>
</dbReference>
<sequence>MASTYATNSGMELIGSGDQTGLWGNTTNTNLQIIDRLTNGVGAVSVGTGTTYTLTTSSAGALSEGQYKVLVLGGTPSATNTVTISPNTAQHMYLVKNNTARSIILTQGTGGTVTLTTGTSKIVYCDGAGATAAVVDLTSTFALSSATITGGSITGLSTAIPVASGGTGVTTSTGSGANVLGTGPTITSGVYNGTVGATTPSTGAFTTATASTSVLSSGTGGVGYATGAGTAVTQTTSRTNTTPTTSTKKSGAITLFTTTAVVGTYFSFTVPNTGIAVTDTVVLSVRGATNTYVAAVTAITAATSFQITMASVVGTASDTPIVNFTIIKGVST</sequence>
<proteinExistence type="predicted"/>
<gene>
    <name evidence="3" type="ORF">UFOVP1064_47</name>
    <name evidence="4" type="ORF">UFOVP1197_16</name>
    <name evidence="5" type="ORF">UFOVP1294_74</name>
    <name evidence="6" type="ORF">UFOVP1412_3</name>
    <name evidence="7" type="ORF">UFOVP1515_68</name>
    <name evidence="1" type="ORF">UFOVP659_28</name>
    <name evidence="2" type="ORF">UFOVP885_7</name>
</gene>
<dbReference type="EMBL" id="LR796846">
    <property type="protein sequence ID" value="CAB4169305.1"/>
    <property type="molecule type" value="Genomic_DNA"/>
</dbReference>
<protein>
    <submittedName>
        <fullName evidence="3">Uncharacterized protein</fullName>
    </submittedName>
</protein>
<organism evidence="3">
    <name type="scientific">uncultured Caudovirales phage</name>
    <dbReference type="NCBI Taxonomy" id="2100421"/>
    <lineage>
        <taxon>Viruses</taxon>
        <taxon>Duplodnaviria</taxon>
        <taxon>Heunggongvirae</taxon>
        <taxon>Uroviricota</taxon>
        <taxon>Caudoviricetes</taxon>
        <taxon>Peduoviridae</taxon>
        <taxon>Maltschvirus</taxon>
        <taxon>Maltschvirus maltsch</taxon>
    </lineage>
</organism>
<dbReference type="EMBL" id="LR797154">
    <property type="protein sequence ID" value="CAB4189812.1"/>
    <property type="molecule type" value="Genomic_DNA"/>
</dbReference>
<reference evidence="3" key="1">
    <citation type="submission" date="2020-05" db="EMBL/GenBank/DDBJ databases">
        <authorList>
            <person name="Chiriac C."/>
            <person name="Salcher M."/>
            <person name="Ghai R."/>
            <person name="Kavagutti S V."/>
        </authorList>
    </citation>
    <scope>NUCLEOTIDE SEQUENCE</scope>
</reference>
<evidence type="ECO:0000313" key="4">
    <source>
        <dbReference type="EMBL" id="CAB4189812.1"/>
    </source>
</evidence>
<evidence type="ECO:0000313" key="2">
    <source>
        <dbReference type="EMBL" id="CAB4169305.1"/>
    </source>
</evidence>
<evidence type="ECO:0000313" key="6">
    <source>
        <dbReference type="EMBL" id="CAB4210274.1"/>
    </source>
</evidence>